<keyword evidence="3" id="KW-1185">Reference proteome</keyword>
<organism evidence="2 3">
    <name type="scientific">Psychromonas aquatilis</name>
    <dbReference type="NCBI Taxonomy" id="2005072"/>
    <lineage>
        <taxon>Bacteria</taxon>
        <taxon>Pseudomonadati</taxon>
        <taxon>Pseudomonadota</taxon>
        <taxon>Gammaproteobacteria</taxon>
        <taxon>Alteromonadales</taxon>
        <taxon>Psychromonadaceae</taxon>
        <taxon>Psychromonas</taxon>
    </lineage>
</organism>
<comment type="caution">
    <text evidence="2">The sequence shown here is derived from an EMBL/GenBank/DDBJ whole genome shotgun (WGS) entry which is preliminary data.</text>
</comment>
<evidence type="ECO:0000313" key="3">
    <source>
        <dbReference type="Proteomes" id="UP001369082"/>
    </source>
</evidence>
<dbReference type="EMBL" id="JBAKAZ010000008">
    <property type="protein sequence ID" value="MEL0628672.1"/>
    <property type="molecule type" value="Genomic_DNA"/>
</dbReference>
<protein>
    <recommendedName>
        <fullName evidence="4">DoxX-like protein</fullName>
    </recommendedName>
</protein>
<dbReference type="RefSeq" id="WP_341596682.1">
    <property type="nucleotide sequence ID" value="NZ_JBAKAZ010000008.1"/>
</dbReference>
<feature type="transmembrane region" description="Helical" evidence="1">
    <location>
        <begin position="83"/>
        <end position="102"/>
    </location>
</feature>
<accession>A0ABU9GMZ5</accession>
<dbReference type="Proteomes" id="UP001369082">
    <property type="component" value="Unassembled WGS sequence"/>
</dbReference>
<name>A0ABU9GMZ5_9GAMM</name>
<evidence type="ECO:0000256" key="1">
    <source>
        <dbReference type="SAM" id="Phobius"/>
    </source>
</evidence>
<feature type="transmembrane region" description="Helical" evidence="1">
    <location>
        <begin position="108"/>
        <end position="126"/>
    </location>
</feature>
<evidence type="ECO:0008006" key="4">
    <source>
        <dbReference type="Google" id="ProtNLM"/>
    </source>
</evidence>
<feature type="transmembrane region" description="Helical" evidence="1">
    <location>
        <begin position="12"/>
        <end position="33"/>
    </location>
</feature>
<keyword evidence="1" id="KW-0812">Transmembrane</keyword>
<feature type="transmembrane region" description="Helical" evidence="1">
    <location>
        <begin position="57"/>
        <end position="76"/>
    </location>
</feature>
<proteinExistence type="predicted"/>
<keyword evidence="1" id="KW-1133">Transmembrane helix</keyword>
<gene>
    <name evidence="2" type="ORF">V6256_03540</name>
</gene>
<sequence>MSNPVSANLQNRLQWSLLTLRLGIFIVFAMWALDKFIDPAHGAAVLSSFYGLNAPHSIFYIIGILQVLLVLAFVLGIKKRFSYGMILLMHALSTFSSFPRYLDGFNNLLFFAAWPMLAACIALYLLRDEDVKLTIK</sequence>
<reference evidence="2 3" key="1">
    <citation type="submission" date="2024-02" db="EMBL/GenBank/DDBJ databases">
        <title>Bacteria isolated from the canopy kelp, Nereocystis luetkeana.</title>
        <authorList>
            <person name="Pfister C.A."/>
            <person name="Younker I.T."/>
            <person name="Light S.H."/>
        </authorList>
    </citation>
    <scope>NUCLEOTIDE SEQUENCE [LARGE SCALE GENOMIC DNA]</scope>
    <source>
        <strain evidence="2 3">TI.1.05</strain>
    </source>
</reference>
<keyword evidence="1" id="KW-0472">Membrane</keyword>
<evidence type="ECO:0000313" key="2">
    <source>
        <dbReference type="EMBL" id="MEL0628672.1"/>
    </source>
</evidence>